<evidence type="ECO:0000256" key="1">
    <source>
        <dbReference type="SAM" id="MobiDB-lite"/>
    </source>
</evidence>
<comment type="caution">
    <text evidence="2">The sequence shown here is derived from an EMBL/GenBank/DDBJ whole genome shotgun (WGS) entry which is preliminary data.</text>
</comment>
<dbReference type="RefSeq" id="WP_111177963.1">
    <property type="nucleotide sequence ID" value="NZ_POUD01000024.1"/>
</dbReference>
<sequence>MAQRRVARYVHVNGRVYAPGDVVSDEDAKLIRNPSVWQAEDDGQEDTVVPGPGQATPTTTDPAATGGAPAQPQRPAKSATKDAWRTYLENDGVPPAELEGKTRDELIALADQRERPE</sequence>
<gene>
    <name evidence="2" type="ORF">C1J01_08860</name>
</gene>
<reference evidence="2 3" key="1">
    <citation type="submission" date="2018-01" db="EMBL/GenBank/DDBJ databases">
        <title>Draft genome sequence of Nonomuraea sp. KC333.</title>
        <authorList>
            <person name="Sahin N."/>
            <person name="Saygin H."/>
            <person name="Ay H."/>
        </authorList>
    </citation>
    <scope>NUCLEOTIDE SEQUENCE [LARGE SCALE GENOMIC DNA]</scope>
    <source>
        <strain evidence="2 3">KC333</strain>
    </source>
</reference>
<feature type="region of interest" description="Disordered" evidence="1">
    <location>
        <begin position="34"/>
        <end position="83"/>
    </location>
</feature>
<accession>A0A2W2EDL9</accession>
<evidence type="ECO:0000313" key="3">
    <source>
        <dbReference type="Proteomes" id="UP000249304"/>
    </source>
</evidence>
<name>A0A2W2EDL9_9ACTN</name>
<feature type="compositionally biased region" description="Low complexity" evidence="1">
    <location>
        <begin position="50"/>
        <end position="76"/>
    </location>
</feature>
<dbReference type="AlphaFoldDB" id="A0A2W2EDL9"/>
<evidence type="ECO:0000313" key="2">
    <source>
        <dbReference type="EMBL" id="PZG20603.1"/>
    </source>
</evidence>
<dbReference type="OrthoDB" id="7605636at2"/>
<dbReference type="EMBL" id="POUD01000024">
    <property type="protein sequence ID" value="PZG20603.1"/>
    <property type="molecule type" value="Genomic_DNA"/>
</dbReference>
<dbReference type="Proteomes" id="UP000249304">
    <property type="component" value="Unassembled WGS sequence"/>
</dbReference>
<keyword evidence="3" id="KW-1185">Reference proteome</keyword>
<protein>
    <submittedName>
        <fullName evidence="2">Uncharacterized protein</fullName>
    </submittedName>
</protein>
<organism evidence="2 3">
    <name type="scientific">Nonomuraea aridisoli</name>
    <dbReference type="NCBI Taxonomy" id="2070368"/>
    <lineage>
        <taxon>Bacteria</taxon>
        <taxon>Bacillati</taxon>
        <taxon>Actinomycetota</taxon>
        <taxon>Actinomycetes</taxon>
        <taxon>Streptosporangiales</taxon>
        <taxon>Streptosporangiaceae</taxon>
        <taxon>Nonomuraea</taxon>
    </lineage>
</organism>
<proteinExistence type="predicted"/>